<evidence type="ECO:0000313" key="1">
    <source>
        <dbReference type="EMBL" id="MBE6501375.1"/>
    </source>
</evidence>
<accession>A0A8T3VDG0</accession>
<gene>
    <name evidence="1" type="ORF">E7Z79_02925</name>
</gene>
<sequence length="159" mass="17879">MKFNKSLILLAVLALAALLVAGTGYAVDNATLEEKDFDSHFKMKVPKGITFEKKEGSPSNNTNTSVNYKNYTEKINIIYSESGAKDNLLKYYEDTAKNDKNITIKSYNNTTVIHFKGNNIIGEENYHDLAISGDSTKYLLIQCDNETLMKTMAESIKFR</sequence>
<evidence type="ECO:0008006" key="3">
    <source>
        <dbReference type="Google" id="ProtNLM"/>
    </source>
</evidence>
<dbReference type="AlphaFoldDB" id="A0A8T3VDG0"/>
<comment type="caution">
    <text evidence="1">The sequence shown here is derived from an EMBL/GenBank/DDBJ whole genome shotgun (WGS) entry which is preliminary data.</text>
</comment>
<evidence type="ECO:0000313" key="2">
    <source>
        <dbReference type="Proteomes" id="UP000783037"/>
    </source>
</evidence>
<name>A0A8T3VDG0_9EURY</name>
<reference evidence="1" key="1">
    <citation type="submission" date="2019-04" db="EMBL/GenBank/DDBJ databases">
        <title>Evolution of Biomass-Degrading Anaerobic Consortia Revealed by Metagenomics.</title>
        <authorList>
            <person name="Peng X."/>
        </authorList>
    </citation>
    <scope>NUCLEOTIDE SEQUENCE</scope>
    <source>
        <strain evidence="1">SIG18</strain>
    </source>
</reference>
<organism evidence="1 2">
    <name type="scientific">Methanobrevibacter thaueri</name>
    <dbReference type="NCBI Taxonomy" id="190975"/>
    <lineage>
        <taxon>Archaea</taxon>
        <taxon>Methanobacteriati</taxon>
        <taxon>Methanobacteriota</taxon>
        <taxon>Methanomada group</taxon>
        <taxon>Methanobacteria</taxon>
        <taxon>Methanobacteriales</taxon>
        <taxon>Methanobacteriaceae</taxon>
        <taxon>Methanobrevibacter</taxon>
    </lineage>
</organism>
<protein>
    <recommendedName>
        <fullName evidence="3">DUF4367 domain-containing protein</fullName>
    </recommendedName>
</protein>
<proteinExistence type="predicted"/>
<dbReference type="Proteomes" id="UP000783037">
    <property type="component" value="Unassembled WGS sequence"/>
</dbReference>
<dbReference type="RefSeq" id="WP_303738489.1">
    <property type="nucleotide sequence ID" value="NZ_SUTK01000008.1"/>
</dbReference>
<dbReference type="EMBL" id="SUTK01000008">
    <property type="protein sequence ID" value="MBE6501375.1"/>
    <property type="molecule type" value="Genomic_DNA"/>
</dbReference>